<reference evidence="4 5" key="1">
    <citation type="submission" date="2014-04" db="EMBL/GenBank/DDBJ databases">
        <authorList>
            <consortium name="DOE Joint Genome Institute"/>
            <person name="Kuo A."/>
            <person name="Zuccaro A."/>
            <person name="Kohler A."/>
            <person name="Nagy L.G."/>
            <person name="Floudas D."/>
            <person name="Copeland A."/>
            <person name="Barry K.W."/>
            <person name="Cichocki N."/>
            <person name="Veneault-Fourrey C."/>
            <person name="LaButti K."/>
            <person name="Lindquist E.A."/>
            <person name="Lipzen A."/>
            <person name="Lundell T."/>
            <person name="Morin E."/>
            <person name="Murat C."/>
            <person name="Sun H."/>
            <person name="Tunlid A."/>
            <person name="Henrissat B."/>
            <person name="Grigoriev I.V."/>
            <person name="Hibbett D.S."/>
            <person name="Martin F."/>
            <person name="Nordberg H.P."/>
            <person name="Cantor M.N."/>
            <person name="Hua S.X."/>
        </authorList>
    </citation>
    <scope>NUCLEOTIDE SEQUENCE [LARGE SCALE GENOMIC DNA]</scope>
    <source>
        <strain evidence="4 5">MAFF 305830</strain>
    </source>
</reference>
<dbReference type="EMBL" id="KN824283">
    <property type="protein sequence ID" value="KIM30736.1"/>
    <property type="molecule type" value="Genomic_DNA"/>
</dbReference>
<dbReference type="Pfam" id="PF05368">
    <property type="entry name" value="NmrA"/>
    <property type="match status" value="1"/>
</dbReference>
<proteinExistence type="inferred from homology"/>
<dbReference type="OrthoDB" id="10254221at2759"/>
<dbReference type="AlphaFoldDB" id="A0A0C3BGZ9"/>
<dbReference type="Proteomes" id="UP000054097">
    <property type="component" value="Unassembled WGS sequence"/>
</dbReference>
<dbReference type="HOGENOM" id="CLU_874834_0_0_1"/>
<evidence type="ECO:0000313" key="5">
    <source>
        <dbReference type="Proteomes" id="UP000054097"/>
    </source>
</evidence>
<keyword evidence="2" id="KW-0521">NADP</keyword>
<dbReference type="PANTHER" id="PTHR42748">
    <property type="entry name" value="NITROGEN METABOLITE REPRESSION PROTEIN NMRA FAMILY MEMBER"/>
    <property type="match status" value="1"/>
</dbReference>
<dbReference type="InterPro" id="IPR036291">
    <property type="entry name" value="NAD(P)-bd_dom_sf"/>
</dbReference>
<organism evidence="4 5">
    <name type="scientific">Serendipita vermifera MAFF 305830</name>
    <dbReference type="NCBI Taxonomy" id="933852"/>
    <lineage>
        <taxon>Eukaryota</taxon>
        <taxon>Fungi</taxon>
        <taxon>Dikarya</taxon>
        <taxon>Basidiomycota</taxon>
        <taxon>Agaricomycotina</taxon>
        <taxon>Agaricomycetes</taxon>
        <taxon>Sebacinales</taxon>
        <taxon>Serendipitaceae</taxon>
        <taxon>Serendipita</taxon>
    </lineage>
</organism>
<dbReference type="SUPFAM" id="SSF51735">
    <property type="entry name" value="NAD(P)-binding Rossmann-fold domains"/>
    <property type="match status" value="1"/>
</dbReference>
<evidence type="ECO:0000313" key="4">
    <source>
        <dbReference type="EMBL" id="KIM30736.1"/>
    </source>
</evidence>
<protein>
    <recommendedName>
        <fullName evidence="3">NmrA-like domain-containing protein</fullName>
    </recommendedName>
</protein>
<comment type="similarity">
    <text evidence="1">Belongs to the NmrA-type oxidoreductase family.</text>
</comment>
<evidence type="ECO:0000256" key="2">
    <source>
        <dbReference type="ARBA" id="ARBA00022857"/>
    </source>
</evidence>
<evidence type="ECO:0000259" key="3">
    <source>
        <dbReference type="Pfam" id="PF05368"/>
    </source>
</evidence>
<sequence length="318" mass="34321">MPSTRSQETSTANANENARIVVTTAESRTGDAIMQEAERLATQGGKLEFCGLYPTNVPPLQLQHGKTIQGDVPTASVEELAALLQGTQTIILIPPATKNKVELAAKLTQASIMAGVPNMILISDLRVNQIPDEPSIAMFAEIEQGAQSMANGKANLVIVRAGHYMQNLFLYAVQMQREGALGLPTGDGKMAPIDARDVALITLTVASNPQAHSGKVYNLSGLEALNGHEMMEVARKAGLPEQVANFKNISEQELANLYRQIPGMDPSESERNIVDFRFVRESGGDKVFPDAKELATQPPTTLLDFFKEYKGIFLGTAT</sequence>
<dbReference type="InterPro" id="IPR008030">
    <property type="entry name" value="NmrA-like"/>
</dbReference>
<dbReference type="STRING" id="933852.A0A0C3BGZ9"/>
<evidence type="ECO:0000256" key="1">
    <source>
        <dbReference type="ARBA" id="ARBA00006328"/>
    </source>
</evidence>
<dbReference type="PANTHER" id="PTHR42748:SF22">
    <property type="entry name" value="NMRA-LIKE DOMAIN-CONTAINING PROTEIN"/>
    <property type="match status" value="1"/>
</dbReference>
<reference evidence="5" key="2">
    <citation type="submission" date="2015-01" db="EMBL/GenBank/DDBJ databases">
        <title>Evolutionary Origins and Diversification of the Mycorrhizal Mutualists.</title>
        <authorList>
            <consortium name="DOE Joint Genome Institute"/>
            <consortium name="Mycorrhizal Genomics Consortium"/>
            <person name="Kohler A."/>
            <person name="Kuo A."/>
            <person name="Nagy L.G."/>
            <person name="Floudas D."/>
            <person name="Copeland A."/>
            <person name="Barry K.W."/>
            <person name="Cichocki N."/>
            <person name="Veneault-Fourrey C."/>
            <person name="LaButti K."/>
            <person name="Lindquist E.A."/>
            <person name="Lipzen A."/>
            <person name="Lundell T."/>
            <person name="Morin E."/>
            <person name="Murat C."/>
            <person name="Riley R."/>
            <person name="Ohm R."/>
            <person name="Sun H."/>
            <person name="Tunlid A."/>
            <person name="Henrissat B."/>
            <person name="Grigoriev I.V."/>
            <person name="Hibbett D.S."/>
            <person name="Martin F."/>
        </authorList>
    </citation>
    <scope>NUCLEOTIDE SEQUENCE [LARGE SCALE GENOMIC DNA]</scope>
    <source>
        <strain evidence="5">MAFF 305830</strain>
    </source>
</reference>
<accession>A0A0C3BGZ9</accession>
<keyword evidence="5" id="KW-1185">Reference proteome</keyword>
<name>A0A0C3BGZ9_SERVB</name>
<dbReference type="InterPro" id="IPR051164">
    <property type="entry name" value="NmrA-like_oxidored"/>
</dbReference>
<gene>
    <name evidence="4" type="ORF">M408DRAFT_327734</name>
</gene>
<dbReference type="GO" id="GO:0005634">
    <property type="term" value="C:nucleus"/>
    <property type="evidence" value="ECO:0007669"/>
    <property type="project" value="TreeGrafter"/>
</dbReference>
<dbReference type="Gene3D" id="3.40.50.720">
    <property type="entry name" value="NAD(P)-binding Rossmann-like Domain"/>
    <property type="match status" value="1"/>
</dbReference>
<feature type="domain" description="NmrA-like" evidence="3">
    <location>
        <begin position="68"/>
        <end position="261"/>
    </location>
</feature>